<dbReference type="RefSeq" id="WP_310055333.1">
    <property type="nucleotide sequence ID" value="NZ_JAVDVW010000002.1"/>
</dbReference>
<dbReference type="GO" id="GO:0032259">
    <property type="term" value="P:methylation"/>
    <property type="evidence" value="ECO:0007669"/>
    <property type="project" value="UniProtKB-KW"/>
</dbReference>
<dbReference type="Pfam" id="PF13649">
    <property type="entry name" value="Methyltransf_25"/>
    <property type="match status" value="1"/>
</dbReference>
<dbReference type="Gene3D" id="3.40.50.150">
    <property type="entry name" value="Vaccinia Virus protein VP39"/>
    <property type="match status" value="1"/>
</dbReference>
<sequence>MIERTKDETSRREDGTVCHDFPLILPRSSFRRWLKVTVGRSVLHARPQLVNRFEAGELPRGRFLERAALAALADQYRKAGTIDRLAIQHAQFWSRQDLGELFYDRTTERLQRQLFSGRHRPALDTMEHELAAGGFHTLVEIGCGTGDVLAHLQKRLPGLKRCIGLDLNSVQIARNRRRFAARAQLEFLAEDVSDWIQRNAQPGIAYFSYGGVFEYFTQEKFQDLLASIADGPPVLLALVEPIGMDHDMDSSTDSVPFGREMSHSHAYPILLEAAGFEIAWRQESADQRSRWMMLVAQKRASLVAACSSLLSPGLLSLLV</sequence>
<dbReference type="EMBL" id="JAVDVW010000002">
    <property type="protein sequence ID" value="MDR7100503.1"/>
    <property type="molecule type" value="Genomic_DNA"/>
</dbReference>
<evidence type="ECO:0000313" key="2">
    <source>
        <dbReference type="EMBL" id="MDR7100503.1"/>
    </source>
</evidence>
<dbReference type="InterPro" id="IPR029063">
    <property type="entry name" value="SAM-dependent_MTases_sf"/>
</dbReference>
<evidence type="ECO:0000313" key="3">
    <source>
        <dbReference type="Proteomes" id="UP001267878"/>
    </source>
</evidence>
<keyword evidence="2" id="KW-0489">Methyltransferase</keyword>
<reference evidence="2 3" key="1">
    <citation type="submission" date="2023-07" db="EMBL/GenBank/DDBJ databases">
        <title>Sorghum-associated microbial communities from plants grown in Nebraska, USA.</title>
        <authorList>
            <person name="Schachtman D."/>
        </authorList>
    </citation>
    <scope>NUCLEOTIDE SEQUENCE [LARGE SCALE GENOMIC DNA]</scope>
    <source>
        <strain evidence="2 3">BE187</strain>
    </source>
</reference>
<dbReference type="SUPFAM" id="SSF53335">
    <property type="entry name" value="S-adenosyl-L-methionine-dependent methyltransferases"/>
    <property type="match status" value="1"/>
</dbReference>
<dbReference type="InterPro" id="IPR041698">
    <property type="entry name" value="Methyltransf_25"/>
</dbReference>
<feature type="domain" description="Methyltransferase" evidence="1">
    <location>
        <begin position="139"/>
        <end position="229"/>
    </location>
</feature>
<evidence type="ECO:0000259" key="1">
    <source>
        <dbReference type="Pfam" id="PF13649"/>
    </source>
</evidence>
<gene>
    <name evidence="2" type="ORF">J2X04_002884</name>
</gene>
<comment type="caution">
    <text evidence="2">The sequence shown here is derived from an EMBL/GenBank/DDBJ whole genome shotgun (WGS) entry which is preliminary data.</text>
</comment>
<keyword evidence="3" id="KW-1185">Reference proteome</keyword>
<accession>A0ABU1VSP7</accession>
<dbReference type="GO" id="GO:0008168">
    <property type="term" value="F:methyltransferase activity"/>
    <property type="evidence" value="ECO:0007669"/>
    <property type="project" value="UniProtKB-KW"/>
</dbReference>
<organism evidence="2 3">
    <name type="scientific">Agrilutibacter niabensis</name>
    <dbReference type="NCBI Taxonomy" id="380628"/>
    <lineage>
        <taxon>Bacteria</taxon>
        <taxon>Pseudomonadati</taxon>
        <taxon>Pseudomonadota</taxon>
        <taxon>Gammaproteobacteria</taxon>
        <taxon>Lysobacterales</taxon>
        <taxon>Lysobacteraceae</taxon>
        <taxon>Agrilutibacter</taxon>
    </lineage>
</organism>
<name>A0ABU1VSP7_9GAMM</name>
<proteinExistence type="predicted"/>
<protein>
    <submittedName>
        <fullName evidence="2">SAM-dependent methyltransferase</fullName>
    </submittedName>
</protein>
<dbReference type="Proteomes" id="UP001267878">
    <property type="component" value="Unassembled WGS sequence"/>
</dbReference>
<keyword evidence="2" id="KW-0808">Transferase</keyword>